<comment type="caution">
    <text evidence="2">The sequence shown here is derived from an EMBL/GenBank/DDBJ whole genome shotgun (WGS) entry which is preliminary data.</text>
</comment>
<name>A0A1V9G671_9BACT</name>
<keyword evidence="1" id="KW-0812">Transmembrane</keyword>
<keyword evidence="1" id="KW-1133">Transmembrane helix</keyword>
<dbReference type="Proteomes" id="UP000192276">
    <property type="component" value="Unassembled WGS sequence"/>
</dbReference>
<organism evidence="2 3">
    <name type="scientific">Niastella populi</name>
    <dbReference type="NCBI Taxonomy" id="550983"/>
    <lineage>
        <taxon>Bacteria</taxon>
        <taxon>Pseudomonadati</taxon>
        <taxon>Bacteroidota</taxon>
        <taxon>Chitinophagia</taxon>
        <taxon>Chitinophagales</taxon>
        <taxon>Chitinophagaceae</taxon>
        <taxon>Niastella</taxon>
    </lineage>
</organism>
<evidence type="ECO:0000256" key="1">
    <source>
        <dbReference type="SAM" id="Phobius"/>
    </source>
</evidence>
<evidence type="ECO:0008006" key="4">
    <source>
        <dbReference type="Google" id="ProtNLM"/>
    </source>
</evidence>
<feature type="transmembrane region" description="Helical" evidence="1">
    <location>
        <begin position="12"/>
        <end position="29"/>
    </location>
</feature>
<dbReference type="OrthoDB" id="678415at2"/>
<accession>A0A1V9G671</accession>
<feature type="transmembrane region" description="Helical" evidence="1">
    <location>
        <begin position="35"/>
        <end position="52"/>
    </location>
</feature>
<dbReference type="RefSeq" id="WP_081162664.1">
    <property type="nucleotide sequence ID" value="NZ_LWBP01000056.1"/>
</dbReference>
<keyword evidence="1" id="KW-0472">Membrane</keyword>
<evidence type="ECO:0000313" key="3">
    <source>
        <dbReference type="Proteomes" id="UP000192276"/>
    </source>
</evidence>
<sequence>MNLSITHKQRWLLLTIVVIGITGAAFGIASTGNGVWISLIAPLALIAFALLFKNPVRSQQNMVNDQSVATPPVNKLEEMIKLLDLKDHGSISDAEFQERRADLIYNH</sequence>
<dbReference type="AlphaFoldDB" id="A0A1V9G671"/>
<protein>
    <recommendedName>
        <fullName evidence="4">SHOCT domain-containing protein</fullName>
    </recommendedName>
</protein>
<dbReference type="EMBL" id="LWBP01000056">
    <property type="protein sequence ID" value="OQP66131.1"/>
    <property type="molecule type" value="Genomic_DNA"/>
</dbReference>
<proteinExistence type="predicted"/>
<keyword evidence="3" id="KW-1185">Reference proteome</keyword>
<evidence type="ECO:0000313" key="2">
    <source>
        <dbReference type="EMBL" id="OQP66131.1"/>
    </source>
</evidence>
<gene>
    <name evidence="2" type="ORF">A4R26_13645</name>
</gene>
<reference evidence="3" key="1">
    <citation type="submission" date="2016-04" db="EMBL/GenBank/DDBJ databases">
        <authorList>
            <person name="Chen L."/>
            <person name="Zhuang W."/>
            <person name="Wang G."/>
        </authorList>
    </citation>
    <scope>NUCLEOTIDE SEQUENCE [LARGE SCALE GENOMIC DNA]</scope>
    <source>
        <strain evidence="3">208</strain>
    </source>
</reference>